<keyword evidence="3" id="KW-1185">Reference proteome</keyword>
<evidence type="ECO:0000313" key="3">
    <source>
        <dbReference type="Proteomes" id="UP001153269"/>
    </source>
</evidence>
<name>A0A9N7Y8V8_PLEPL</name>
<dbReference type="Proteomes" id="UP001153269">
    <property type="component" value="Unassembled WGS sequence"/>
</dbReference>
<evidence type="ECO:0000256" key="1">
    <source>
        <dbReference type="SAM" id="MobiDB-lite"/>
    </source>
</evidence>
<protein>
    <submittedName>
        <fullName evidence="2">Uncharacterized protein</fullName>
    </submittedName>
</protein>
<sequence>MPTPISAESPLDPAWKTTITLLLKGPGPGVPCGKLRGRPWIKSPPSNSNKKETSKAVGRRGSALALPDGFTKDLPTFGNSASTSFYSATRALAALQDPAHPGYFDNTKDFTELACAAHLSK</sequence>
<feature type="region of interest" description="Disordered" evidence="1">
    <location>
        <begin position="36"/>
        <end position="60"/>
    </location>
</feature>
<dbReference type="EMBL" id="CADEAL010000236">
    <property type="protein sequence ID" value="CAB1417001.1"/>
    <property type="molecule type" value="Genomic_DNA"/>
</dbReference>
<gene>
    <name evidence="2" type="ORF">PLEPLA_LOCUS4794</name>
</gene>
<reference evidence="2" key="1">
    <citation type="submission" date="2020-03" db="EMBL/GenBank/DDBJ databases">
        <authorList>
            <person name="Weist P."/>
        </authorList>
    </citation>
    <scope>NUCLEOTIDE SEQUENCE</scope>
</reference>
<evidence type="ECO:0000313" key="2">
    <source>
        <dbReference type="EMBL" id="CAB1417001.1"/>
    </source>
</evidence>
<organism evidence="2 3">
    <name type="scientific">Pleuronectes platessa</name>
    <name type="common">European plaice</name>
    <dbReference type="NCBI Taxonomy" id="8262"/>
    <lineage>
        <taxon>Eukaryota</taxon>
        <taxon>Metazoa</taxon>
        <taxon>Chordata</taxon>
        <taxon>Craniata</taxon>
        <taxon>Vertebrata</taxon>
        <taxon>Euteleostomi</taxon>
        <taxon>Actinopterygii</taxon>
        <taxon>Neopterygii</taxon>
        <taxon>Teleostei</taxon>
        <taxon>Neoteleostei</taxon>
        <taxon>Acanthomorphata</taxon>
        <taxon>Carangaria</taxon>
        <taxon>Pleuronectiformes</taxon>
        <taxon>Pleuronectoidei</taxon>
        <taxon>Pleuronectidae</taxon>
        <taxon>Pleuronectes</taxon>
    </lineage>
</organism>
<dbReference type="AlphaFoldDB" id="A0A9N7Y8V8"/>
<accession>A0A9N7Y8V8</accession>
<proteinExistence type="predicted"/>
<comment type="caution">
    <text evidence="2">The sequence shown here is derived from an EMBL/GenBank/DDBJ whole genome shotgun (WGS) entry which is preliminary data.</text>
</comment>